<accession>A0ACB8FJF0</accession>
<evidence type="ECO:0000313" key="2">
    <source>
        <dbReference type="Proteomes" id="UP000827872"/>
    </source>
</evidence>
<keyword evidence="2" id="KW-1185">Reference proteome</keyword>
<dbReference type="Proteomes" id="UP000827872">
    <property type="component" value="Linkage Group LG04"/>
</dbReference>
<organism evidence="1 2">
    <name type="scientific">Sphaerodactylus townsendi</name>
    <dbReference type="NCBI Taxonomy" id="933632"/>
    <lineage>
        <taxon>Eukaryota</taxon>
        <taxon>Metazoa</taxon>
        <taxon>Chordata</taxon>
        <taxon>Craniata</taxon>
        <taxon>Vertebrata</taxon>
        <taxon>Euteleostomi</taxon>
        <taxon>Lepidosauria</taxon>
        <taxon>Squamata</taxon>
        <taxon>Bifurcata</taxon>
        <taxon>Gekkota</taxon>
        <taxon>Sphaerodactylidae</taxon>
        <taxon>Sphaerodactylus</taxon>
    </lineage>
</organism>
<gene>
    <name evidence="1" type="ORF">K3G42_022897</name>
</gene>
<proteinExistence type="predicted"/>
<dbReference type="EMBL" id="CM037617">
    <property type="protein sequence ID" value="KAH8005035.1"/>
    <property type="molecule type" value="Genomic_DNA"/>
</dbReference>
<sequence>MLDVVELHHSTAILHHIFTFCNHVPKGLQGGVFSCGPEKNTGLAGYASSCGARDLPPQPPQGATASPGPAPGAAHVQPLDSSLAVIFPKPLSCLWLSLAFVAMDSSSKAMASLRSFGQLHTSQVRTFSEMT</sequence>
<protein>
    <submittedName>
        <fullName evidence="1">Uncharacterized protein</fullName>
    </submittedName>
</protein>
<comment type="caution">
    <text evidence="1">The sequence shown here is derived from an EMBL/GenBank/DDBJ whole genome shotgun (WGS) entry which is preliminary data.</text>
</comment>
<name>A0ACB8FJF0_9SAUR</name>
<evidence type="ECO:0000313" key="1">
    <source>
        <dbReference type="EMBL" id="KAH8005035.1"/>
    </source>
</evidence>
<reference evidence="1" key="1">
    <citation type="submission" date="2021-08" db="EMBL/GenBank/DDBJ databases">
        <title>The first chromosome-level gecko genome reveals the dynamic sex chromosomes of Neotropical dwarf geckos (Sphaerodactylidae: Sphaerodactylus).</title>
        <authorList>
            <person name="Pinto B.J."/>
            <person name="Keating S.E."/>
            <person name="Gamble T."/>
        </authorList>
    </citation>
    <scope>NUCLEOTIDE SEQUENCE</scope>
    <source>
        <strain evidence="1">TG3544</strain>
    </source>
</reference>